<dbReference type="InterPro" id="IPR052192">
    <property type="entry name" value="Insect_Ionotropic_Sensory_Rcpt"/>
</dbReference>
<keyword evidence="10" id="KW-0325">Glycoprotein</keyword>
<feature type="domain" description="Ionotropic glutamate receptor C-terminal" evidence="14">
    <location>
        <begin position="170"/>
        <end position="516"/>
    </location>
</feature>
<dbReference type="GeneID" id="106478645"/>
<dbReference type="PRINTS" id="PR00177">
    <property type="entry name" value="NMDARECEPTOR"/>
</dbReference>
<sequence length="517" mass="59128">MPADRIPKQVLYGELSEGKRSVGGQKKRFKDCLKPSLQEFDINHVNWESLAQDRFLWRTKVRQGLVTAECKCRLVAEGKRAARKDRVLLNGDPMRFVDKIQLLNTDLTIVVECIIAMLGNHSDGLWRDKLAPVDRYTYGSNGGVSNGIKDTNKDMDFQLRLPRMNLQNKTLKIASVTRIPFQNITRLSNGEYVEGGFTFEIINQLSSFFNFSYKIVMPEDNAFGKLRDENGTKKWNGMIKQLLDKEADLAAAMFTITEDRREVVEFTKNIYLDGIDILMQYPKESDNTSALLSPFSINVWAMIIASFFAMGPVIYAIQVLQRKLVKLDETTDRKNRFTLVECVWFVYAGLVKQGSELSPIYDSTRILFATWWIFTLIVTAFYTANLTAFLTLPHYKTIKSLDTLLQHSETTWLVKYGGALDAAIEEGHGKIFQKLRSSFRMGQGKHLRSDYEARSLIEKGGYVYLHETLSLKYLLLESYQRSNGKCVLALANQNFFEKPFGFAYPKGSPYAFAFNEL</sequence>
<reference evidence="17" key="1">
    <citation type="submission" date="2025-08" db="UniProtKB">
        <authorList>
            <consortium name="RefSeq"/>
        </authorList>
    </citation>
    <scope>IDENTIFICATION</scope>
    <source>
        <tissue evidence="17">Muscle</tissue>
    </source>
</reference>
<dbReference type="RefSeq" id="XP_013794655.1">
    <property type="nucleotide sequence ID" value="XM_013939201.1"/>
</dbReference>
<keyword evidence="16" id="KW-1185">Reference proteome</keyword>
<dbReference type="InterPro" id="IPR001320">
    <property type="entry name" value="Iontro_rcpt_C"/>
</dbReference>
<feature type="domain" description="Ionotropic glutamate receptor L-glutamate and glycine-binding" evidence="15">
    <location>
        <begin position="180"/>
        <end position="244"/>
    </location>
</feature>
<feature type="transmembrane region" description="Helical" evidence="13">
    <location>
        <begin position="297"/>
        <end position="317"/>
    </location>
</feature>
<keyword evidence="12" id="KW-0407">Ion channel</keyword>
<organism evidence="16 17">
    <name type="scientific">Limulus polyphemus</name>
    <name type="common">Atlantic horseshoe crab</name>
    <dbReference type="NCBI Taxonomy" id="6850"/>
    <lineage>
        <taxon>Eukaryota</taxon>
        <taxon>Metazoa</taxon>
        <taxon>Ecdysozoa</taxon>
        <taxon>Arthropoda</taxon>
        <taxon>Chelicerata</taxon>
        <taxon>Merostomata</taxon>
        <taxon>Xiphosura</taxon>
        <taxon>Limulidae</taxon>
        <taxon>Limulus</taxon>
    </lineage>
</organism>
<keyword evidence="8 13" id="KW-0472">Membrane</keyword>
<keyword evidence="11" id="KW-1071">Ligand-gated ion channel</keyword>
<evidence type="ECO:0000256" key="8">
    <source>
        <dbReference type="ARBA" id="ARBA00023136"/>
    </source>
</evidence>
<evidence type="ECO:0000256" key="10">
    <source>
        <dbReference type="ARBA" id="ARBA00023180"/>
    </source>
</evidence>
<dbReference type="InterPro" id="IPR019594">
    <property type="entry name" value="Glu/Gly-bd"/>
</dbReference>
<keyword evidence="9" id="KW-0675">Receptor</keyword>
<dbReference type="Pfam" id="PF00060">
    <property type="entry name" value="Lig_chan"/>
    <property type="match status" value="1"/>
</dbReference>
<keyword evidence="5 13" id="KW-0812">Transmembrane</keyword>
<dbReference type="PANTHER" id="PTHR42643">
    <property type="entry name" value="IONOTROPIC RECEPTOR 20A-RELATED"/>
    <property type="match status" value="1"/>
</dbReference>
<dbReference type="Proteomes" id="UP000694941">
    <property type="component" value="Unplaced"/>
</dbReference>
<evidence type="ECO:0000259" key="14">
    <source>
        <dbReference type="SMART" id="SM00079"/>
    </source>
</evidence>
<dbReference type="SUPFAM" id="SSF53850">
    <property type="entry name" value="Periplasmic binding protein-like II"/>
    <property type="match status" value="1"/>
</dbReference>
<dbReference type="Gene3D" id="1.10.287.70">
    <property type="match status" value="1"/>
</dbReference>
<keyword evidence="7" id="KW-0406">Ion transport</keyword>
<evidence type="ECO:0000256" key="11">
    <source>
        <dbReference type="ARBA" id="ARBA00023286"/>
    </source>
</evidence>
<keyword evidence="3" id="KW-0813">Transport</keyword>
<dbReference type="Pfam" id="PF10613">
    <property type="entry name" value="Lig_chan-Glu_bd"/>
    <property type="match status" value="1"/>
</dbReference>
<dbReference type="Gene3D" id="3.40.190.10">
    <property type="entry name" value="Periplasmic binding protein-like II"/>
    <property type="match status" value="1"/>
</dbReference>
<name>A0ABM1C5M8_LIMPO</name>
<evidence type="ECO:0000259" key="15">
    <source>
        <dbReference type="SMART" id="SM00918"/>
    </source>
</evidence>
<feature type="transmembrane region" description="Helical" evidence="13">
    <location>
        <begin position="366"/>
        <end position="392"/>
    </location>
</feature>
<evidence type="ECO:0000256" key="2">
    <source>
        <dbReference type="ARBA" id="ARBA00008685"/>
    </source>
</evidence>
<evidence type="ECO:0000313" key="16">
    <source>
        <dbReference type="Proteomes" id="UP000694941"/>
    </source>
</evidence>
<comment type="similarity">
    <text evidence="2">Belongs to the glutamate-gated ion channel (TC 1.A.10.1) family.</text>
</comment>
<comment type="subcellular location">
    <subcellularLocation>
        <location evidence="1">Cell membrane</location>
        <topology evidence="1">Multi-pass membrane protein</topology>
    </subcellularLocation>
</comment>
<protein>
    <submittedName>
        <fullName evidence="17">Glutamate receptor ionotropic, delta-2-like</fullName>
    </submittedName>
</protein>
<keyword evidence="6 13" id="KW-1133">Transmembrane helix</keyword>
<dbReference type="SMART" id="SM00079">
    <property type="entry name" value="PBPe"/>
    <property type="match status" value="1"/>
</dbReference>
<evidence type="ECO:0000256" key="3">
    <source>
        <dbReference type="ARBA" id="ARBA00022448"/>
    </source>
</evidence>
<evidence type="ECO:0000256" key="6">
    <source>
        <dbReference type="ARBA" id="ARBA00022989"/>
    </source>
</evidence>
<evidence type="ECO:0000256" key="12">
    <source>
        <dbReference type="ARBA" id="ARBA00023303"/>
    </source>
</evidence>
<evidence type="ECO:0000313" key="17">
    <source>
        <dbReference type="RefSeq" id="XP_013794655.1"/>
    </source>
</evidence>
<gene>
    <name evidence="17" type="primary">LOC106478645</name>
</gene>
<accession>A0ABM1C5M8</accession>
<evidence type="ECO:0000256" key="7">
    <source>
        <dbReference type="ARBA" id="ARBA00023065"/>
    </source>
</evidence>
<evidence type="ECO:0000256" key="5">
    <source>
        <dbReference type="ARBA" id="ARBA00022692"/>
    </source>
</evidence>
<evidence type="ECO:0000256" key="13">
    <source>
        <dbReference type="SAM" id="Phobius"/>
    </source>
</evidence>
<dbReference type="PANTHER" id="PTHR42643:SF24">
    <property type="entry name" value="IONOTROPIC RECEPTOR 60A"/>
    <property type="match status" value="1"/>
</dbReference>
<evidence type="ECO:0000256" key="9">
    <source>
        <dbReference type="ARBA" id="ARBA00023170"/>
    </source>
</evidence>
<dbReference type="InterPro" id="IPR001508">
    <property type="entry name" value="Iono_Glu_rcpt_met"/>
</dbReference>
<evidence type="ECO:0000256" key="4">
    <source>
        <dbReference type="ARBA" id="ARBA00022475"/>
    </source>
</evidence>
<keyword evidence="4" id="KW-1003">Cell membrane</keyword>
<dbReference type="SMART" id="SM00918">
    <property type="entry name" value="Lig_chan-Glu_bd"/>
    <property type="match status" value="1"/>
</dbReference>
<proteinExistence type="inferred from homology"/>
<evidence type="ECO:0000256" key="1">
    <source>
        <dbReference type="ARBA" id="ARBA00004651"/>
    </source>
</evidence>